<dbReference type="GO" id="GO:0000976">
    <property type="term" value="F:transcription cis-regulatory region binding"/>
    <property type="evidence" value="ECO:0007669"/>
    <property type="project" value="TreeGrafter"/>
</dbReference>
<keyword evidence="3" id="KW-0804">Transcription</keyword>
<dbReference type="Proteomes" id="UP000075025">
    <property type="component" value="Unassembled WGS sequence"/>
</dbReference>
<organism evidence="6 7">
    <name type="scientific">Microbacterium testaceum</name>
    <name type="common">Aureobacterium testaceum</name>
    <name type="synonym">Brevibacterium testaceum</name>
    <dbReference type="NCBI Taxonomy" id="2033"/>
    <lineage>
        <taxon>Bacteria</taxon>
        <taxon>Bacillati</taxon>
        <taxon>Actinomycetota</taxon>
        <taxon>Actinomycetes</taxon>
        <taxon>Micrococcales</taxon>
        <taxon>Microbacteriaceae</taxon>
        <taxon>Microbacterium</taxon>
    </lineage>
</organism>
<proteinExistence type="predicted"/>
<evidence type="ECO:0000256" key="1">
    <source>
        <dbReference type="ARBA" id="ARBA00023015"/>
    </source>
</evidence>
<gene>
    <name evidence="6" type="ORF">NS220_07460</name>
</gene>
<dbReference type="InterPro" id="IPR049445">
    <property type="entry name" value="TetR_SbtR-like_C"/>
</dbReference>
<dbReference type="SUPFAM" id="SSF48498">
    <property type="entry name" value="Tetracyclin repressor-like, C-terminal domain"/>
    <property type="match status" value="1"/>
</dbReference>
<sequence>MGERRGMGDRRADATASVARILGAARRVFALGDGTGTLNRIATEAGVGIATLYRHFPNRESLALAVYDEIFTNELQPLFDEFERSDAPRRVLLTLSENLLAVLDRERGLVLSLPNLADATRSLMSRNVESLERVVRRAQAAGTLRRDITADDIPNLLTMVAAGFGSIPPGAHRRRYLSLVLDSLNPGQAQPLPEV</sequence>
<evidence type="ECO:0000256" key="3">
    <source>
        <dbReference type="ARBA" id="ARBA00023163"/>
    </source>
</evidence>
<dbReference type="SUPFAM" id="SSF46689">
    <property type="entry name" value="Homeodomain-like"/>
    <property type="match status" value="1"/>
</dbReference>
<dbReference type="InterPro" id="IPR009057">
    <property type="entry name" value="Homeodomain-like_sf"/>
</dbReference>
<feature type="domain" description="HTH tetR-type" evidence="5">
    <location>
        <begin position="15"/>
        <end position="74"/>
    </location>
</feature>
<protein>
    <submittedName>
        <fullName evidence="6">TetR family transcriptional regulator</fullName>
    </submittedName>
</protein>
<dbReference type="PANTHER" id="PTHR30055">
    <property type="entry name" value="HTH-TYPE TRANSCRIPTIONAL REGULATOR RUTR"/>
    <property type="match status" value="1"/>
</dbReference>
<evidence type="ECO:0000256" key="2">
    <source>
        <dbReference type="ARBA" id="ARBA00023125"/>
    </source>
</evidence>
<keyword evidence="2 4" id="KW-0238">DNA-binding</keyword>
<feature type="DNA-binding region" description="H-T-H motif" evidence="4">
    <location>
        <begin position="37"/>
        <end position="56"/>
    </location>
</feature>
<dbReference type="InterPro" id="IPR001647">
    <property type="entry name" value="HTH_TetR"/>
</dbReference>
<name>A0A147EXY6_MICTE</name>
<keyword evidence="1" id="KW-0805">Transcription regulation</keyword>
<dbReference type="GO" id="GO:0003700">
    <property type="term" value="F:DNA-binding transcription factor activity"/>
    <property type="evidence" value="ECO:0007669"/>
    <property type="project" value="TreeGrafter"/>
</dbReference>
<dbReference type="InterPro" id="IPR050109">
    <property type="entry name" value="HTH-type_TetR-like_transc_reg"/>
</dbReference>
<dbReference type="InterPro" id="IPR036271">
    <property type="entry name" value="Tet_transcr_reg_TetR-rel_C_sf"/>
</dbReference>
<dbReference type="PROSITE" id="PS50977">
    <property type="entry name" value="HTH_TETR_2"/>
    <property type="match status" value="1"/>
</dbReference>
<evidence type="ECO:0000256" key="4">
    <source>
        <dbReference type="PROSITE-ProRule" id="PRU00335"/>
    </source>
</evidence>
<accession>A0A147EXY6</accession>
<evidence type="ECO:0000259" key="5">
    <source>
        <dbReference type="PROSITE" id="PS50977"/>
    </source>
</evidence>
<evidence type="ECO:0000313" key="6">
    <source>
        <dbReference type="EMBL" id="KTR94942.1"/>
    </source>
</evidence>
<dbReference type="PATRIC" id="fig|2033.6.peg.2489"/>
<dbReference type="AlphaFoldDB" id="A0A147EXY6"/>
<reference evidence="6 7" key="1">
    <citation type="journal article" date="2016" name="Front. Microbiol.">
        <title>Genomic Resource of Rice Seed Associated Bacteria.</title>
        <authorList>
            <person name="Midha S."/>
            <person name="Bansal K."/>
            <person name="Sharma S."/>
            <person name="Kumar N."/>
            <person name="Patil P.P."/>
            <person name="Chaudhry V."/>
            <person name="Patil P.B."/>
        </authorList>
    </citation>
    <scope>NUCLEOTIDE SEQUENCE [LARGE SCALE GENOMIC DNA]</scope>
    <source>
        <strain evidence="6 7">NS220</strain>
    </source>
</reference>
<dbReference type="Pfam" id="PF21597">
    <property type="entry name" value="TetR_C_43"/>
    <property type="match status" value="1"/>
</dbReference>
<dbReference type="Gene3D" id="1.10.357.10">
    <property type="entry name" value="Tetracycline Repressor, domain 2"/>
    <property type="match status" value="1"/>
</dbReference>
<dbReference type="EMBL" id="LDRT01000044">
    <property type="protein sequence ID" value="KTR94942.1"/>
    <property type="molecule type" value="Genomic_DNA"/>
</dbReference>
<dbReference type="Pfam" id="PF00440">
    <property type="entry name" value="TetR_N"/>
    <property type="match status" value="1"/>
</dbReference>
<comment type="caution">
    <text evidence="6">The sequence shown here is derived from an EMBL/GenBank/DDBJ whole genome shotgun (WGS) entry which is preliminary data.</text>
</comment>
<evidence type="ECO:0000313" key="7">
    <source>
        <dbReference type="Proteomes" id="UP000075025"/>
    </source>
</evidence>
<dbReference type="PANTHER" id="PTHR30055:SF234">
    <property type="entry name" value="HTH-TYPE TRANSCRIPTIONAL REGULATOR BETI"/>
    <property type="match status" value="1"/>
</dbReference>
<dbReference type="PRINTS" id="PR00455">
    <property type="entry name" value="HTHTETR"/>
</dbReference>